<keyword evidence="3" id="KW-0131">Cell cycle</keyword>
<protein>
    <submittedName>
        <fullName evidence="3">Cell division protein FtsQ</fullName>
    </submittedName>
</protein>
<organism evidence="3 4">
    <name type="scientific">Blautia caecimuris</name>
    <dbReference type="NCBI Taxonomy" id="1796615"/>
    <lineage>
        <taxon>Bacteria</taxon>
        <taxon>Bacillati</taxon>
        <taxon>Bacillota</taxon>
        <taxon>Clostridia</taxon>
        <taxon>Lachnospirales</taxon>
        <taxon>Lachnospiraceae</taxon>
        <taxon>Blautia</taxon>
    </lineage>
</organism>
<feature type="region of interest" description="Disordered" evidence="1">
    <location>
        <begin position="337"/>
        <end position="424"/>
    </location>
</feature>
<feature type="compositionally biased region" description="Acidic residues" evidence="1">
    <location>
        <begin position="361"/>
        <end position="374"/>
    </location>
</feature>
<proteinExistence type="predicted"/>
<keyword evidence="4" id="KW-1185">Reference proteome</keyword>
<keyword evidence="2" id="KW-1133">Transmembrane helix</keyword>
<reference evidence="3 4" key="1">
    <citation type="submission" date="2024-06" db="EMBL/GenBank/DDBJ databases">
        <title>Genomic Encyclopedia of Type Strains, Phase IV (KMG-IV): sequencing the most valuable type-strain genomes for metagenomic binning, comparative biology and taxonomic classification.</title>
        <authorList>
            <person name="Goeker M."/>
        </authorList>
    </citation>
    <scope>NUCLEOTIDE SEQUENCE [LARGE SCALE GENOMIC DNA]</scope>
    <source>
        <strain evidence="3 4">DSM 29492</strain>
    </source>
</reference>
<evidence type="ECO:0000256" key="1">
    <source>
        <dbReference type="SAM" id="MobiDB-lite"/>
    </source>
</evidence>
<evidence type="ECO:0000313" key="3">
    <source>
        <dbReference type="EMBL" id="MET3750114.1"/>
    </source>
</evidence>
<keyword evidence="3" id="KW-0132">Cell division</keyword>
<sequence length="424" mass="46702">MRTSKYRKKLNISDKQKKIVLGGIGACLLAGVLFFFLYFKVENVEIMGSGHYTEKEIKAMVLRGPMAENSVLAPILYTTDDTGDIPFVEGFKVTRSNRNTIVVSVKEKKAVGCIPYLDSYIYFDRNGMFIESEKTQDKKVPFFDGIAVKRVVKGEKLPIKETVLNTAVALSTIFAKNDSLPDHIQFDESYEISLLYGDITVSLGKDVNLEDKMTRVIAILPQLAGQKGILHAENVTDSVKTITFEAEIEEVTAENWTGGYDENGEYTGDGEYDESGKYVGAKPMTALDYALEKWVGGYDEEGDYTGEGEYDANWNYVGPAPTQETIDAMGDWTGGYNEEGGFTGTGEYDREGNYVGPMPENTEEADGNSEDGSSEDSSYGSEGEYSDSGYEDGYSEESGEYSDGSEETGAYDESGEDAYYGDGY</sequence>
<dbReference type="GO" id="GO:0051301">
    <property type="term" value="P:cell division"/>
    <property type="evidence" value="ECO:0007669"/>
    <property type="project" value="UniProtKB-KW"/>
</dbReference>
<keyword evidence="2" id="KW-0472">Membrane</keyword>
<comment type="caution">
    <text evidence="3">The sequence shown here is derived from an EMBL/GenBank/DDBJ whole genome shotgun (WGS) entry which is preliminary data.</text>
</comment>
<keyword evidence="2" id="KW-0812">Transmembrane</keyword>
<feature type="compositionally biased region" description="Acidic residues" evidence="1">
    <location>
        <begin position="389"/>
        <end position="416"/>
    </location>
</feature>
<evidence type="ECO:0000313" key="4">
    <source>
        <dbReference type="Proteomes" id="UP001549106"/>
    </source>
</evidence>
<feature type="transmembrane region" description="Helical" evidence="2">
    <location>
        <begin position="20"/>
        <end position="39"/>
    </location>
</feature>
<dbReference type="RefSeq" id="WP_257464332.1">
    <property type="nucleotide sequence ID" value="NZ_BAABXP010000008.1"/>
</dbReference>
<feature type="compositionally biased region" description="Low complexity" evidence="1">
    <location>
        <begin position="375"/>
        <end position="388"/>
    </location>
</feature>
<dbReference type="Proteomes" id="UP001549106">
    <property type="component" value="Unassembled WGS sequence"/>
</dbReference>
<name>A0ABV2M0X8_9FIRM</name>
<gene>
    <name evidence="3" type="ORF">ABID24_001349</name>
</gene>
<dbReference type="EMBL" id="JBEPMJ010000007">
    <property type="protein sequence ID" value="MET3750114.1"/>
    <property type="molecule type" value="Genomic_DNA"/>
</dbReference>
<evidence type="ECO:0000256" key="2">
    <source>
        <dbReference type="SAM" id="Phobius"/>
    </source>
</evidence>
<accession>A0ABV2M0X8</accession>